<organism evidence="2 3">
    <name type="scientific">Lactococcus formosensis</name>
    <dbReference type="NCBI Taxonomy" id="1281486"/>
    <lineage>
        <taxon>Bacteria</taxon>
        <taxon>Bacillati</taxon>
        <taxon>Bacillota</taxon>
        <taxon>Bacilli</taxon>
        <taxon>Lactobacillales</taxon>
        <taxon>Streptococcaceae</taxon>
        <taxon>Lactococcus</taxon>
    </lineage>
</organism>
<dbReference type="Proteomes" id="UP001153203">
    <property type="component" value="Unassembled WGS sequence"/>
</dbReference>
<comment type="caution">
    <text evidence="2">The sequence shown here is derived from an EMBL/GenBank/DDBJ whole genome shotgun (WGS) entry which is preliminary data.</text>
</comment>
<protein>
    <submittedName>
        <fullName evidence="2">Uncharacterized protein</fullName>
    </submittedName>
</protein>
<feature type="compositionally biased region" description="Basic and acidic residues" evidence="1">
    <location>
        <begin position="68"/>
        <end position="77"/>
    </location>
</feature>
<feature type="region of interest" description="Disordered" evidence="1">
    <location>
        <begin position="1"/>
        <end position="21"/>
    </location>
</feature>
<dbReference type="RefSeq" id="WP_279364612.1">
    <property type="nucleotide sequence ID" value="NZ_JAMWGI010000016.1"/>
</dbReference>
<accession>A0A9X4PAD0</accession>
<proteinExistence type="predicted"/>
<sequence length="93" mass="10903">MQQNKIKQERGAGRGRPIIGYTFTFDKEKPNQYEVDRKKETQIAQFWKSDEPEPMPNAVGQTEYQNPELRKEHDELGKQASSFGDLLKGWFKK</sequence>
<gene>
    <name evidence="2" type="ORF">NF708_11330</name>
</gene>
<dbReference type="EMBL" id="JAMWGI010000016">
    <property type="protein sequence ID" value="MDG6194550.1"/>
    <property type="molecule type" value="Genomic_DNA"/>
</dbReference>
<dbReference type="AlphaFoldDB" id="A0A9X4PAD0"/>
<reference evidence="2" key="1">
    <citation type="submission" date="2022-06" db="EMBL/GenBank/DDBJ databases">
        <title>Lactococcus from bovine mastitis in China.</title>
        <authorList>
            <person name="Lin Y."/>
            <person name="Han B."/>
        </authorList>
    </citation>
    <scope>NUCLEOTIDE SEQUENCE</scope>
    <source>
        <strain evidence="2">Hebei-B-39</strain>
    </source>
</reference>
<feature type="region of interest" description="Disordered" evidence="1">
    <location>
        <begin position="47"/>
        <end position="80"/>
    </location>
</feature>
<evidence type="ECO:0000256" key="1">
    <source>
        <dbReference type="SAM" id="MobiDB-lite"/>
    </source>
</evidence>
<evidence type="ECO:0000313" key="3">
    <source>
        <dbReference type="Proteomes" id="UP001153203"/>
    </source>
</evidence>
<evidence type="ECO:0000313" key="2">
    <source>
        <dbReference type="EMBL" id="MDG6194550.1"/>
    </source>
</evidence>
<name>A0A9X4PAD0_9LACT</name>
<feature type="compositionally biased region" description="Basic and acidic residues" evidence="1">
    <location>
        <begin position="1"/>
        <end position="12"/>
    </location>
</feature>